<dbReference type="PANTHER" id="PTHR11573">
    <property type="entry name" value="RIBONUCLEOSIDE-DIPHOSPHATE REDUCTASE LARGE CHAIN"/>
    <property type="match status" value="1"/>
</dbReference>
<organism evidence="5">
    <name type="scientific">uncultured Caudovirales phage</name>
    <dbReference type="NCBI Taxonomy" id="2100421"/>
    <lineage>
        <taxon>Viruses</taxon>
        <taxon>Duplodnaviria</taxon>
        <taxon>Heunggongvirae</taxon>
        <taxon>Uroviricota</taxon>
        <taxon>Caudoviricetes</taxon>
        <taxon>Peduoviridae</taxon>
        <taxon>Maltschvirus</taxon>
        <taxon>Maltschvirus maltsch</taxon>
    </lineage>
</organism>
<comment type="catalytic activity">
    <reaction evidence="2">
        <text>a 2'-deoxyribonucleoside 5'-diphosphate + [thioredoxin]-disulfide + H2O = a ribonucleoside 5'-diphosphate + [thioredoxin]-dithiol</text>
        <dbReference type="Rhea" id="RHEA:23252"/>
        <dbReference type="Rhea" id="RHEA-COMP:10698"/>
        <dbReference type="Rhea" id="RHEA-COMP:10700"/>
        <dbReference type="ChEBI" id="CHEBI:15377"/>
        <dbReference type="ChEBI" id="CHEBI:29950"/>
        <dbReference type="ChEBI" id="CHEBI:50058"/>
        <dbReference type="ChEBI" id="CHEBI:57930"/>
        <dbReference type="ChEBI" id="CHEBI:73316"/>
        <dbReference type="EC" id="1.17.4.1"/>
    </reaction>
</comment>
<dbReference type="PRINTS" id="PR01183">
    <property type="entry name" value="RIBORDTASEM1"/>
</dbReference>
<evidence type="ECO:0000256" key="1">
    <source>
        <dbReference type="ARBA" id="ARBA00010406"/>
    </source>
</evidence>
<dbReference type="EMBL" id="LR796696">
    <property type="protein sequence ID" value="CAB4160140.1"/>
    <property type="molecule type" value="Genomic_DNA"/>
</dbReference>
<evidence type="ECO:0000259" key="3">
    <source>
        <dbReference type="Pfam" id="PF00317"/>
    </source>
</evidence>
<dbReference type="GO" id="GO:0009263">
    <property type="term" value="P:deoxyribonucleotide biosynthetic process"/>
    <property type="evidence" value="ECO:0007669"/>
    <property type="project" value="UniProtKB-KW"/>
</dbReference>
<sequence>MSNYEFSEHAQSLLKNFYLLENETDPKQAFNRAATAFSAGDEALATRICDYVNQGWFMFSSPILSNARNDDTKGGLPISCFLSYVPDTVEGLIDHSNELRWMSVMGGGVGGHWSDIRSVSNKAPGPIPFIKTVDSDMQAWRQGVTRKGSYAAYIDVSHPDIIEFINLRVPTGGDTNRKCFNINNAVCISDEFMNAVADGKDWNLIDPHSKQIKETMPARELWQRILEIRFRTGEPYFFFTDTANKALPESLKAKGLKIHGSNLCNEIMLATSEDRSAVCCLSSLNLEYFDDWKDTTIVEDCITFLDNVLQAFIDKAPKTLSKAIFSAISERSLGLGTMGFHAYLQSKNIPWESPIAKGINKRLFKHIKERSIAQTERLAKERGEYLDGIGTGRRNSHLLAIAPNANSAIILDTSPSIEPWKSNAFTHRTRAGSFLQKNKYLDKLLLKATTTKTEYDEVWQSIILNQGSVQHLDILNDYQKGVFKTAFEIEQAWLIEHAADRQEYICQGQSLNLFFPAGSDKAYVNYVHILAWKKGLKGLYYLRTNSGAEAERISQKIERKALKDYDECIACQG</sequence>
<dbReference type="GO" id="GO:0004748">
    <property type="term" value="F:ribonucleoside-diphosphate reductase activity, thioredoxin disulfide as acceptor"/>
    <property type="evidence" value="ECO:0007669"/>
    <property type="project" value="UniProtKB-EC"/>
</dbReference>
<proteinExistence type="inferred from homology"/>
<evidence type="ECO:0000256" key="2">
    <source>
        <dbReference type="RuleBase" id="RU003410"/>
    </source>
</evidence>
<dbReference type="InterPro" id="IPR013509">
    <property type="entry name" value="RNR_lsu_N"/>
</dbReference>
<dbReference type="NCBIfam" id="NF006577">
    <property type="entry name" value="PRK09102.1"/>
    <property type="match status" value="1"/>
</dbReference>
<gene>
    <name evidence="5" type="ORF">UFOVP724_87</name>
</gene>
<evidence type="ECO:0000313" key="5">
    <source>
        <dbReference type="EMBL" id="CAB4160140.1"/>
    </source>
</evidence>
<comment type="function">
    <text evidence="2">Provides the precursors necessary for DNA synthesis. Catalyzes the biosynthesis of deoxyribonucleotides from the corresponding ribonucleotides.</text>
</comment>
<dbReference type="SUPFAM" id="SSF51998">
    <property type="entry name" value="PFL-like glycyl radical enzymes"/>
    <property type="match status" value="1"/>
</dbReference>
<keyword evidence="2" id="KW-0215">Deoxyribonucleotide synthesis</keyword>
<reference evidence="5" key="1">
    <citation type="submission" date="2020-04" db="EMBL/GenBank/DDBJ databases">
        <authorList>
            <person name="Chiriac C."/>
            <person name="Salcher M."/>
            <person name="Ghai R."/>
            <person name="Kavagutti S V."/>
        </authorList>
    </citation>
    <scope>NUCLEOTIDE SEQUENCE</scope>
</reference>
<dbReference type="PANTHER" id="PTHR11573:SF6">
    <property type="entry name" value="RIBONUCLEOSIDE-DIPHOSPHATE REDUCTASE LARGE SUBUNIT"/>
    <property type="match status" value="1"/>
</dbReference>
<dbReference type="Pfam" id="PF02867">
    <property type="entry name" value="Ribonuc_red_lgC"/>
    <property type="match status" value="2"/>
</dbReference>
<dbReference type="Gene3D" id="3.20.70.20">
    <property type="match status" value="1"/>
</dbReference>
<accession>A0A6J5NJY1</accession>
<dbReference type="Pfam" id="PF00317">
    <property type="entry name" value="Ribonuc_red_lgN"/>
    <property type="match status" value="1"/>
</dbReference>
<feature type="domain" description="Ribonucleotide reductase large subunit N-terminal" evidence="3">
    <location>
        <begin position="4"/>
        <end position="70"/>
    </location>
</feature>
<dbReference type="InterPro" id="IPR000788">
    <property type="entry name" value="RNR_lg_C"/>
</dbReference>
<dbReference type="InterPro" id="IPR039718">
    <property type="entry name" value="Rrm1"/>
</dbReference>
<dbReference type="GO" id="GO:0005524">
    <property type="term" value="F:ATP binding"/>
    <property type="evidence" value="ECO:0007669"/>
    <property type="project" value="InterPro"/>
</dbReference>
<keyword evidence="2" id="KW-0560">Oxidoreductase</keyword>
<feature type="domain" description="Ribonucleotide reductase large subunit C-terminal" evidence="4">
    <location>
        <begin position="391"/>
        <end position="542"/>
    </location>
</feature>
<dbReference type="EC" id="1.17.4.1" evidence="2"/>
<feature type="domain" description="Ribonucleotide reductase large subunit C-terminal" evidence="4">
    <location>
        <begin position="79"/>
        <end position="385"/>
    </location>
</feature>
<comment type="similarity">
    <text evidence="1 2">Belongs to the ribonucleoside diphosphate reductase large chain family.</text>
</comment>
<evidence type="ECO:0000259" key="4">
    <source>
        <dbReference type="Pfam" id="PF02867"/>
    </source>
</evidence>
<name>A0A6J5NJY1_9CAUD</name>
<protein>
    <recommendedName>
        <fullName evidence="2">Ribonucleoside-diphosphate reductase</fullName>
        <ecNumber evidence="2">1.17.4.1</ecNumber>
    </recommendedName>
</protein>